<dbReference type="InterPro" id="IPR036291">
    <property type="entry name" value="NAD(P)-bd_dom_sf"/>
</dbReference>
<dbReference type="PANTHER" id="PTHR48079:SF6">
    <property type="entry name" value="NAD(P)-BINDING DOMAIN-CONTAINING PROTEIN-RELATED"/>
    <property type="match status" value="1"/>
</dbReference>
<evidence type="ECO:0000313" key="2">
    <source>
        <dbReference type="EMBL" id="AEC02422.1"/>
    </source>
</evidence>
<sequence length="345" mass="38133">MSEKMYIVTGATGHLGGYVVRKLLEQGHGVRALVLPGETCPAFINVNRELLTEYAGNVCNPSSLDPLFAKDNGEADAADAEESGFIVIHCAGIVTISRKPDKRVETVNVNGTRNIIDACLRHHVRRLVYVSSVHAIPVLPHGQIMREIRNFNPDAVRGYYDKTKAMATQMVLDAAADNLDAVVVHPSGIIGPHGLQTGNMTHMMSLYVQGKLPAGVRGGFDFVDVRDVANGIIAAAEKGRRGECYILSNRFVEVKELFDSLSRATGNRKTKLYLPLWFAKLFTPFMELHYRLTGETPLFTRYSLRTLSENSLYSHERASSELGYKPRSVEDTVRATALWLKSGLK</sequence>
<feature type="domain" description="NAD-dependent epimerase/dehydratase" evidence="1">
    <location>
        <begin position="7"/>
        <end position="243"/>
    </location>
</feature>
<keyword evidence="3" id="KW-1185">Reference proteome</keyword>
<proteinExistence type="predicted"/>
<gene>
    <name evidence="2" type="ordered locus">Spico_1211</name>
</gene>
<dbReference type="GO" id="GO:0005737">
    <property type="term" value="C:cytoplasm"/>
    <property type="evidence" value="ECO:0007669"/>
    <property type="project" value="TreeGrafter"/>
</dbReference>
<dbReference type="eggNOG" id="COG0451">
    <property type="taxonomic scope" value="Bacteria"/>
</dbReference>
<organism evidence="2 3">
    <name type="scientific">Parasphaerochaeta coccoides (strain ATCC BAA-1237 / DSM 17374 / SPN1)</name>
    <name type="common">Sphaerochaeta coccoides</name>
    <dbReference type="NCBI Taxonomy" id="760011"/>
    <lineage>
        <taxon>Bacteria</taxon>
        <taxon>Pseudomonadati</taxon>
        <taxon>Spirochaetota</taxon>
        <taxon>Spirochaetia</taxon>
        <taxon>Spirochaetales</taxon>
        <taxon>Sphaerochaetaceae</taxon>
        <taxon>Parasphaerochaeta</taxon>
    </lineage>
</organism>
<dbReference type="STRING" id="760011.Spico_1211"/>
<dbReference type="KEGG" id="scc:Spico_1211"/>
<accession>F4GLM8</accession>
<evidence type="ECO:0000313" key="3">
    <source>
        <dbReference type="Proteomes" id="UP000007939"/>
    </source>
</evidence>
<protein>
    <submittedName>
        <fullName evidence="2">NAD-dependent epimerase/dehydratase</fullName>
    </submittedName>
</protein>
<dbReference type="AlphaFoldDB" id="F4GLM8"/>
<dbReference type="Gene3D" id="3.40.50.720">
    <property type="entry name" value="NAD(P)-binding Rossmann-like Domain"/>
    <property type="match status" value="1"/>
</dbReference>
<dbReference type="RefSeq" id="WP_013739817.1">
    <property type="nucleotide sequence ID" value="NC_015436.1"/>
</dbReference>
<name>F4GLM8_PARC1</name>
<dbReference type="OrthoDB" id="9807212at2"/>
<dbReference type="EMBL" id="CP002659">
    <property type="protein sequence ID" value="AEC02422.1"/>
    <property type="molecule type" value="Genomic_DNA"/>
</dbReference>
<dbReference type="Proteomes" id="UP000007939">
    <property type="component" value="Chromosome"/>
</dbReference>
<dbReference type="PANTHER" id="PTHR48079">
    <property type="entry name" value="PROTEIN YEEZ"/>
    <property type="match status" value="1"/>
</dbReference>
<dbReference type="GO" id="GO:0004029">
    <property type="term" value="F:aldehyde dehydrogenase (NAD+) activity"/>
    <property type="evidence" value="ECO:0007669"/>
    <property type="project" value="TreeGrafter"/>
</dbReference>
<dbReference type="HOGENOM" id="CLU_007383_6_0_12"/>
<dbReference type="Pfam" id="PF01370">
    <property type="entry name" value="Epimerase"/>
    <property type="match status" value="1"/>
</dbReference>
<reference evidence="3" key="1">
    <citation type="submission" date="2011-04" db="EMBL/GenBank/DDBJ databases">
        <title>The complete genome of Spirochaeta coccoides DSM 17374.</title>
        <authorList>
            <person name="Lucas S."/>
            <person name="Copeland A."/>
            <person name="Lapidus A."/>
            <person name="Bruce D."/>
            <person name="Goodwin L."/>
            <person name="Pitluck S."/>
            <person name="Peters L."/>
            <person name="Kyrpides N."/>
            <person name="Mavromatis K."/>
            <person name="Pagani I."/>
            <person name="Ivanova N."/>
            <person name="Ovchinnikova G."/>
            <person name="Lu M."/>
            <person name="Detter J.C."/>
            <person name="Tapia R."/>
            <person name="Han C."/>
            <person name="Land M."/>
            <person name="Hauser L."/>
            <person name="Markowitz V."/>
            <person name="Cheng J.-F."/>
            <person name="Hugenholtz P."/>
            <person name="Woyke T."/>
            <person name="Wu D."/>
            <person name="Spring S."/>
            <person name="Schroeder M."/>
            <person name="Brambilla E."/>
            <person name="Klenk H.-P."/>
            <person name="Eisen J.A."/>
        </authorList>
    </citation>
    <scope>NUCLEOTIDE SEQUENCE [LARGE SCALE GENOMIC DNA]</scope>
    <source>
        <strain evidence="3">ATCC BAA-1237 / DSM 17374 / SPN1</strain>
    </source>
</reference>
<evidence type="ECO:0000259" key="1">
    <source>
        <dbReference type="Pfam" id="PF01370"/>
    </source>
</evidence>
<dbReference type="SUPFAM" id="SSF51735">
    <property type="entry name" value="NAD(P)-binding Rossmann-fold domains"/>
    <property type="match status" value="1"/>
</dbReference>
<dbReference type="InterPro" id="IPR051783">
    <property type="entry name" value="NAD(P)-dependent_oxidoreduct"/>
</dbReference>
<dbReference type="InterPro" id="IPR001509">
    <property type="entry name" value="Epimerase_deHydtase"/>
</dbReference>
<reference evidence="2 3" key="2">
    <citation type="journal article" date="2012" name="Stand. Genomic Sci.">
        <title>Complete genome sequence of the termite hindgut bacterium Spirochaeta coccoides type strain (SPN1(T)), reclassification in the genus Sphaerochaeta as Sphaerochaeta coccoides comb. nov. and emendations of the family Spirochaetaceae and the genus Sphaerochaeta.</title>
        <authorList>
            <person name="Abt B."/>
            <person name="Han C."/>
            <person name="Scheuner C."/>
            <person name="Lu M."/>
            <person name="Lapidus A."/>
            <person name="Nolan M."/>
            <person name="Lucas S."/>
            <person name="Hammon N."/>
            <person name="Deshpande S."/>
            <person name="Cheng J.F."/>
            <person name="Tapia R."/>
            <person name="Goodwin L.A."/>
            <person name="Pitluck S."/>
            <person name="Liolios K."/>
            <person name="Pagani I."/>
            <person name="Ivanova N."/>
            <person name="Mavromatis K."/>
            <person name="Mikhailova N."/>
            <person name="Huntemann M."/>
            <person name="Pati A."/>
            <person name="Chen A."/>
            <person name="Palaniappan K."/>
            <person name="Land M."/>
            <person name="Hauser L."/>
            <person name="Brambilla E.M."/>
            <person name="Rohde M."/>
            <person name="Spring S."/>
            <person name="Gronow S."/>
            <person name="Goker M."/>
            <person name="Woyke T."/>
            <person name="Bristow J."/>
            <person name="Eisen J.A."/>
            <person name="Markowitz V."/>
            <person name="Hugenholtz P."/>
            <person name="Kyrpides N.C."/>
            <person name="Klenk H.P."/>
            <person name="Detter J.C."/>
        </authorList>
    </citation>
    <scope>NUCLEOTIDE SEQUENCE [LARGE SCALE GENOMIC DNA]</scope>
    <source>
        <strain evidence="3">ATCC BAA-1237 / DSM 17374 / SPN1</strain>
    </source>
</reference>